<feature type="coiled-coil region" evidence="4">
    <location>
        <begin position="409"/>
        <end position="447"/>
    </location>
</feature>
<evidence type="ECO:0000256" key="2">
    <source>
        <dbReference type="ARBA" id="ARBA00011322"/>
    </source>
</evidence>
<sequence>MIKTIRTKNIKGNTFDQELTGKDIFVGPNGSGKSTRLQAVQLAMLGYIPGKKTNAETFKLSSGDEMTAGLQMDSFSFDRSVIRAEKLKGTGSKEVKYSESITVSPNKGEKNSTQMNARISAEIGNFPMVFDFQQFLDMSDAKRREFIYSLSPISSEEWDKKKVSAHLIQKLLTQGLQEANPDLYEASKELINDCLDEWPSDYDLSSGLQAMTSWVESQQKHWNKKQNDATGAVRELADMKNKLEETDRDITTKKEELKDFRQQHTDVHGQIKAGHEIKRQWEQKRGRLEDLKGEIEQLTSILDVNSDRDYAAEIAVLQQSIKQTDVSGEAQTIQDQIDALVALRESKTAEGVDARQNSDKLSLELNTMNEVLKNIEEKGAGVCVIHHQIGCDKDFSKFTSFVGQKGPSLKEQLNSLEQQQIDLRNEIKELRAEESSLEQSKQALYKSANDENTANDRIRSRIEIIRKDEQEEISRHQDTQNKIINLQQEQERLLNDKQPTFAPLEILEPQLTALERQIDEFERVIEEKEKAKITLSNAQTAMISASKAQYYFTACKSLAEALGAKGIQGELVKGVLGPIEDSINENLQLMGIQYPMFFSTESETGKEVFQFGWIKNDRKTNFDVLSTGEKLMFLSAFLVTLLERANPPLKVLALDDINNLDKKNLSGVLKGLNALSHKLDNILIAGVVEISEAEGWTIWDLTPEGAAARG</sequence>
<feature type="coiled-coil region" evidence="4">
    <location>
        <begin position="229"/>
        <end position="263"/>
    </location>
</feature>
<proteinExistence type="inferred from homology"/>
<dbReference type="SUPFAM" id="SSF52540">
    <property type="entry name" value="P-loop containing nucleoside triphosphate hydrolases"/>
    <property type="match status" value="1"/>
</dbReference>
<keyword evidence="4" id="KW-0175">Coiled coil</keyword>
<accession>A0AB36JEK4</accession>
<evidence type="ECO:0000256" key="1">
    <source>
        <dbReference type="ARBA" id="ARBA00006930"/>
    </source>
</evidence>
<protein>
    <recommendedName>
        <fullName evidence="3">Nuclease SbcCD subunit C</fullName>
    </recommendedName>
</protein>
<feature type="coiled-coil region" evidence="4">
    <location>
        <begin position="476"/>
        <end position="538"/>
    </location>
</feature>
<comment type="subunit">
    <text evidence="2">Heterodimer of SbcC and SbcD.</text>
</comment>
<evidence type="ECO:0000313" key="5">
    <source>
        <dbReference type="EMBL" id="OME19531.1"/>
    </source>
</evidence>
<dbReference type="Gene3D" id="3.40.50.300">
    <property type="entry name" value="P-loop containing nucleotide triphosphate hydrolases"/>
    <property type="match status" value="1"/>
</dbReference>
<dbReference type="InterPro" id="IPR027417">
    <property type="entry name" value="P-loop_NTPase"/>
</dbReference>
<comment type="similarity">
    <text evidence="1">Belongs to the SMC family. SbcC subfamily.</text>
</comment>
<reference evidence="5 6" key="1">
    <citation type="submission" date="2016-10" db="EMBL/GenBank/DDBJ databases">
        <title>Paenibacillus species isolates.</title>
        <authorList>
            <person name="Beno S.M."/>
        </authorList>
    </citation>
    <scope>NUCLEOTIDE SEQUENCE [LARGE SCALE GENOMIC DNA]</scope>
    <source>
        <strain evidence="5 6">FSL H7-0918</strain>
    </source>
</reference>
<dbReference type="PANTHER" id="PTHR32114:SF2">
    <property type="entry name" value="ABC TRANSPORTER ABCH.3"/>
    <property type="match status" value="1"/>
</dbReference>
<dbReference type="AlphaFoldDB" id="A0AB36JEK4"/>
<evidence type="ECO:0000256" key="4">
    <source>
        <dbReference type="SAM" id="Coils"/>
    </source>
</evidence>
<dbReference type="RefSeq" id="WP_076135710.1">
    <property type="nucleotide sequence ID" value="NZ_MPTO01000013.1"/>
</dbReference>
<evidence type="ECO:0000256" key="3">
    <source>
        <dbReference type="ARBA" id="ARBA00013368"/>
    </source>
</evidence>
<dbReference type="Proteomes" id="UP000187323">
    <property type="component" value="Unassembled WGS sequence"/>
</dbReference>
<name>A0AB36JEK4_9BACL</name>
<evidence type="ECO:0000313" key="6">
    <source>
        <dbReference type="Proteomes" id="UP000187323"/>
    </source>
</evidence>
<organism evidence="5 6">
    <name type="scientific">Paenibacillus odorifer</name>
    <dbReference type="NCBI Taxonomy" id="189426"/>
    <lineage>
        <taxon>Bacteria</taxon>
        <taxon>Bacillati</taxon>
        <taxon>Bacillota</taxon>
        <taxon>Bacilli</taxon>
        <taxon>Bacillales</taxon>
        <taxon>Paenibacillaceae</taxon>
        <taxon>Paenibacillus</taxon>
    </lineage>
</organism>
<comment type="caution">
    <text evidence="5">The sequence shown here is derived from an EMBL/GenBank/DDBJ whole genome shotgun (WGS) entry which is preliminary data.</text>
</comment>
<gene>
    <name evidence="5" type="ORF">BSK47_15965</name>
</gene>
<dbReference type="EMBL" id="MPTO01000013">
    <property type="protein sequence ID" value="OME19531.1"/>
    <property type="molecule type" value="Genomic_DNA"/>
</dbReference>
<dbReference type="PANTHER" id="PTHR32114">
    <property type="entry name" value="ABC TRANSPORTER ABCH.3"/>
    <property type="match status" value="1"/>
</dbReference>